<sequence>MAVTGMFSLWAVVPLVWAARLQETSQARAGRCCCRRVPDELGVDVLTCQHFDRKDLSFAGLACPGDWLGSEGFLPKGAATEHCHLSWRLGAAPARVAGPTARCTDGQTVDVRTKQNGRMKGAVLNTKNLYVASFWSVPYAAGAGRWSHARPLEAFPDPQAPAADHCSEKFLQQLRPEAAQHGSHCFQWLPALGRFGVESCLTLDVYTPAVVKVPGDKAPHRIVENARLPVMVFIEGGGFLVGDKYQQGIYDGRKLVDKQDVVLVSINYRLGVLGFLHHPYLRDEENHLMNFGLRDQLVALRWVHENIAAFGGDPKRVTLVGESAGAMSICAHLASPAARPFFSNVIMESTNCDGFFIWQPQKFAQDWGMRYIRGVFGRIRACHALTQQSLKVYKESQNDCSSTDTAPIRTVYERCSEFFFSTPDEHNFTAFVEMLPLEWIGGCDGRYRGCEELPPLPSRLPLDDALLRCARRLDAGHVWVNQFGITHRHKLESAGYLERLMGMDFTGMPLPPHLPWAPVVDPTGPVSLHYGTGGGLLTLPHRALSEDPSMLDLGSITAGFNRDEGTLFSLLVPHFLGYVPRFSSTGMVDEVYNDILTQMACPDYGPACAKEGCQADPDCADRLAQVRNEYEWEKKPSLARGGCCSKDHNTMRLQRILTDYLFVCPTLRFLKTMERRSSNSSFRIYEFEADDELPSLMPDLKNTLGAFHVSELFFVFGNEEGPGGNLPMQGGAFGLGLGFTKQDVVISKKMADSWGALVRHEEVPHWPNLTTNQVLRFVLDVPGNVDYISLDVVRKIHHCKFFDQLHLKMLGDLQ</sequence>
<comment type="similarity">
    <text evidence="1">Belongs to the type-B carboxylesterase/lipase family.</text>
</comment>
<feature type="domain" description="Carboxylesterase type B" evidence="4">
    <location>
        <begin position="511"/>
        <end position="770"/>
    </location>
</feature>
<feature type="chain" id="PRO_5045029097" evidence="3">
    <location>
        <begin position="19"/>
        <end position="814"/>
    </location>
</feature>
<dbReference type="PANTHER" id="PTHR11559">
    <property type="entry name" value="CARBOXYLESTERASE"/>
    <property type="match status" value="1"/>
</dbReference>
<dbReference type="Proteomes" id="UP001642464">
    <property type="component" value="Unassembled WGS sequence"/>
</dbReference>
<evidence type="ECO:0000313" key="5">
    <source>
        <dbReference type="EMBL" id="CAK8998802.1"/>
    </source>
</evidence>
<dbReference type="EMBL" id="CAXAMM010003158">
    <property type="protein sequence ID" value="CAK8998802.1"/>
    <property type="molecule type" value="Genomic_DNA"/>
</dbReference>
<keyword evidence="7" id="KW-1185">Reference proteome</keyword>
<proteinExistence type="inferred from homology"/>
<feature type="domain" description="Carboxylesterase type B" evidence="4">
    <location>
        <begin position="111"/>
        <end position="361"/>
    </location>
</feature>
<dbReference type="InterPro" id="IPR050309">
    <property type="entry name" value="Type-B_Carboxylest/Lipase"/>
</dbReference>
<evidence type="ECO:0000256" key="1">
    <source>
        <dbReference type="ARBA" id="ARBA00005964"/>
    </source>
</evidence>
<dbReference type="Pfam" id="PF00135">
    <property type="entry name" value="COesterase"/>
    <property type="match status" value="2"/>
</dbReference>
<name>A0ABP0I8B9_9DINO</name>
<dbReference type="SUPFAM" id="SSF53474">
    <property type="entry name" value="alpha/beta-Hydrolases"/>
    <property type="match status" value="1"/>
</dbReference>
<dbReference type="InterPro" id="IPR019826">
    <property type="entry name" value="Carboxylesterase_B_AS"/>
</dbReference>
<dbReference type="PROSITE" id="PS00122">
    <property type="entry name" value="CARBOXYLESTERASE_B_1"/>
    <property type="match status" value="1"/>
</dbReference>
<protein>
    <submittedName>
        <fullName evidence="5">Para-nitrobenzyl esterase (Intracellular esterase B) (PNB carboxy-esterase) (PNBCE)</fullName>
    </submittedName>
</protein>
<accession>A0ABP0I8B9</accession>
<gene>
    <name evidence="5" type="ORF">SCF082_LOCUS5785</name>
    <name evidence="6" type="ORF">SCF082_LOCUS5795</name>
</gene>
<evidence type="ECO:0000313" key="7">
    <source>
        <dbReference type="Proteomes" id="UP001642464"/>
    </source>
</evidence>
<evidence type="ECO:0000256" key="3">
    <source>
        <dbReference type="SAM" id="SignalP"/>
    </source>
</evidence>
<feature type="signal peptide" evidence="3">
    <location>
        <begin position="1"/>
        <end position="18"/>
    </location>
</feature>
<organism evidence="5 7">
    <name type="scientific">Durusdinium trenchii</name>
    <dbReference type="NCBI Taxonomy" id="1381693"/>
    <lineage>
        <taxon>Eukaryota</taxon>
        <taxon>Sar</taxon>
        <taxon>Alveolata</taxon>
        <taxon>Dinophyceae</taxon>
        <taxon>Suessiales</taxon>
        <taxon>Symbiodiniaceae</taxon>
        <taxon>Durusdinium</taxon>
    </lineage>
</organism>
<evidence type="ECO:0000256" key="2">
    <source>
        <dbReference type="ARBA" id="ARBA00022801"/>
    </source>
</evidence>
<reference evidence="5 7" key="1">
    <citation type="submission" date="2024-02" db="EMBL/GenBank/DDBJ databases">
        <authorList>
            <person name="Chen Y."/>
            <person name="Shah S."/>
            <person name="Dougan E. K."/>
            <person name="Thang M."/>
            <person name="Chan C."/>
        </authorList>
    </citation>
    <scope>NUCLEOTIDE SEQUENCE [LARGE SCALE GENOMIC DNA]</scope>
</reference>
<keyword evidence="2" id="KW-0378">Hydrolase</keyword>
<dbReference type="Gene3D" id="3.40.50.1820">
    <property type="entry name" value="alpha/beta hydrolase"/>
    <property type="match status" value="2"/>
</dbReference>
<dbReference type="InterPro" id="IPR029058">
    <property type="entry name" value="AB_hydrolase_fold"/>
</dbReference>
<evidence type="ECO:0000313" key="6">
    <source>
        <dbReference type="EMBL" id="CAK8998822.1"/>
    </source>
</evidence>
<dbReference type="InterPro" id="IPR002018">
    <property type="entry name" value="CarbesteraseB"/>
</dbReference>
<dbReference type="EMBL" id="CAXAMM010003169">
    <property type="protein sequence ID" value="CAK8998822.1"/>
    <property type="molecule type" value="Genomic_DNA"/>
</dbReference>
<keyword evidence="3" id="KW-0732">Signal</keyword>
<evidence type="ECO:0000259" key="4">
    <source>
        <dbReference type="Pfam" id="PF00135"/>
    </source>
</evidence>
<comment type="caution">
    <text evidence="5">The sequence shown here is derived from an EMBL/GenBank/DDBJ whole genome shotgun (WGS) entry which is preliminary data.</text>
</comment>